<keyword evidence="8 10" id="KW-0675">Receptor</keyword>
<evidence type="ECO:0000256" key="10">
    <source>
        <dbReference type="RuleBase" id="RU351113"/>
    </source>
</evidence>
<feature type="transmembrane region" description="Helical" evidence="10">
    <location>
        <begin position="61"/>
        <end position="81"/>
    </location>
</feature>
<evidence type="ECO:0000256" key="2">
    <source>
        <dbReference type="ARBA" id="ARBA00022475"/>
    </source>
</evidence>
<keyword evidence="4 10" id="KW-0812">Transmembrane</keyword>
<evidence type="ECO:0000256" key="4">
    <source>
        <dbReference type="ARBA" id="ARBA00022692"/>
    </source>
</evidence>
<feature type="transmembrane region" description="Helical" evidence="10">
    <location>
        <begin position="265"/>
        <end position="288"/>
    </location>
</feature>
<comment type="caution">
    <text evidence="11">The sequence shown here is derived from an EMBL/GenBank/DDBJ whole genome shotgun (WGS) entry which is preliminary data.</text>
</comment>
<evidence type="ECO:0000256" key="8">
    <source>
        <dbReference type="ARBA" id="ARBA00023170"/>
    </source>
</evidence>
<evidence type="ECO:0000256" key="9">
    <source>
        <dbReference type="ARBA" id="ARBA00023224"/>
    </source>
</evidence>
<dbReference type="AlphaFoldDB" id="A0A6G1LP31"/>
<evidence type="ECO:0000256" key="3">
    <source>
        <dbReference type="ARBA" id="ARBA00022606"/>
    </source>
</evidence>
<keyword evidence="5 10" id="KW-0552">Olfaction</keyword>
<reference evidence="11 12" key="1">
    <citation type="submission" date="2019-08" db="EMBL/GenBank/DDBJ databases">
        <title>High quality draft denovo assembly of Nylanderia fulva.</title>
        <authorList>
            <person name="Vargo E.L."/>
            <person name="Tarone A.M."/>
            <person name="Konganti K.R."/>
        </authorList>
    </citation>
    <scope>NUCLEOTIDE SEQUENCE [LARGE SCALE GENOMIC DNA]</scope>
    <source>
        <strain evidence="11">TAMU-Nful-2015</strain>
        <tissue evidence="11">Whole body</tissue>
    </source>
</reference>
<dbReference type="Proteomes" id="UP000479987">
    <property type="component" value="Unassembled WGS sequence"/>
</dbReference>
<keyword evidence="9 10" id="KW-0807">Transducer</keyword>
<evidence type="ECO:0000313" key="11">
    <source>
        <dbReference type="EMBL" id="KAF3054356.1"/>
    </source>
</evidence>
<name>A0A6G1LP31_9HYME</name>
<organism evidence="11 12">
    <name type="scientific">Nylanderia fulva</name>
    <dbReference type="NCBI Taxonomy" id="613905"/>
    <lineage>
        <taxon>Eukaryota</taxon>
        <taxon>Metazoa</taxon>
        <taxon>Ecdysozoa</taxon>
        <taxon>Arthropoda</taxon>
        <taxon>Hexapoda</taxon>
        <taxon>Insecta</taxon>
        <taxon>Pterygota</taxon>
        <taxon>Neoptera</taxon>
        <taxon>Endopterygota</taxon>
        <taxon>Hymenoptera</taxon>
        <taxon>Apocrita</taxon>
        <taxon>Aculeata</taxon>
        <taxon>Formicoidea</taxon>
        <taxon>Formicidae</taxon>
        <taxon>Formicinae</taxon>
        <taxon>Nylanderia</taxon>
    </lineage>
</organism>
<evidence type="ECO:0000256" key="6">
    <source>
        <dbReference type="ARBA" id="ARBA00022989"/>
    </source>
</evidence>
<protein>
    <recommendedName>
        <fullName evidence="10">Odorant receptor</fullName>
    </recommendedName>
</protein>
<proteinExistence type="inferred from homology"/>
<dbReference type="Pfam" id="PF02949">
    <property type="entry name" value="7tm_6"/>
    <property type="match status" value="1"/>
</dbReference>
<accession>A0A6G1LP31</accession>
<comment type="subcellular location">
    <subcellularLocation>
        <location evidence="1 10">Cell membrane</location>
        <topology evidence="1 10">Multi-pass membrane protein</topology>
    </subcellularLocation>
</comment>
<feature type="transmembrane region" description="Helical" evidence="10">
    <location>
        <begin position="174"/>
        <end position="194"/>
    </location>
</feature>
<dbReference type="GO" id="GO:0005886">
    <property type="term" value="C:plasma membrane"/>
    <property type="evidence" value="ECO:0007669"/>
    <property type="project" value="UniProtKB-SubCell"/>
</dbReference>
<gene>
    <name evidence="11" type="primary">Or-306</name>
    <name evidence="11" type="synonym">Nful_v1.0-Or-306</name>
    <name evidence="11" type="ORF">NFUL_NFUL000274</name>
</gene>
<dbReference type="PANTHER" id="PTHR21137:SF35">
    <property type="entry name" value="ODORANT RECEPTOR 19A-RELATED"/>
    <property type="match status" value="1"/>
</dbReference>
<keyword evidence="7 10" id="KW-0472">Membrane</keyword>
<dbReference type="PANTHER" id="PTHR21137">
    <property type="entry name" value="ODORANT RECEPTOR"/>
    <property type="match status" value="1"/>
</dbReference>
<evidence type="ECO:0000313" key="12">
    <source>
        <dbReference type="Proteomes" id="UP000479987"/>
    </source>
</evidence>
<dbReference type="EMBL" id="SGBU01000040">
    <property type="protein sequence ID" value="KAF3054356.1"/>
    <property type="molecule type" value="Genomic_DNA"/>
</dbReference>
<evidence type="ECO:0000256" key="5">
    <source>
        <dbReference type="ARBA" id="ARBA00022725"/>
    </source>
</evidence>
<comment type="similarity">
    <text evidence="10">Belongs to the insect chemoreceptor superfamily. Heteromeric odorant receptor channel (TC 1.A.69) family.</text>
</comment>
<evidence type="ECO:0000256" key="7">
    <source>
        <dbReference type="ARBA" id="ARBA00023136"/>
    </source>
</evidence>
<keyword evidence="2" id="KW-1003">Cell membrane</keyword>
<dbReference type="GO" id="GO:0004984">
    <property type="term" value="F:olfactory receptor activity"/>
    <property type="evidence" value="ECO:0007669"/>
    <property type="project" value="InterPro"/>
</dbReference>
<dbReference type="InterPro" id="IPR004117">
    <property type="entry name" value="7tm6_olfct_rcpt"/>
</dbReference>
<feature type="transmembrane region" description="Helical" evidence="10">
    <location>
        <begin position="358"/>
        <end position="386"/>
    </location>
</feature>
<dbReference type="GO" id="GO:0007165">
    <property type="term" value="P:signal transduction"/>
    <property type="evidence" value="ECO:0007669"/>
    <property type="project" value="UniProtKB-KW"/>
</dbReference>
<keyword evidence="12" id="KW-1185">Reference proteome</keyword>
<keyword evidence="6 10" id="KW-1133">Transmembrane helix</keyword>
<sequence length="389" mass="45578">MDFEGSRYYVFNRIMLSSIGLWPYQKTWPIRIQRFFCIICIISSIIVQLLTFTTFDYNLDIFLHILSCLIPCFIIFLKYITYCIKIESMQKLIDMIKHDWNMLKSRTEYEIILRYTSVGTFYAHMFALIIYSSVIFVAFVHLIPNFLDLLEPLNQSRPHQLVILCEYFVDSDEYFYPILLHWIVCFFILLSTLLSTTSIHVACIQHICGMFEIASYRIEHALDDYENENLISTKCCIACSGIISAITTHRRAIEFFEFMKDTFMIMYFILLVLGVASLVVNLCHMVITEELIETLVSIGIVFIHLLSFFCVNYLGQKILDHSNDFLSKVYNCKWYMMPLHVQKLILFIMQRSSKSCMLLIGGIYITSLEGFATTMSTSLSYFMVIYSTR</sequence>
<evidence type="ECO:0000256" key="1">
    <source>
        <dbReference type="ARBA" id="ARBA00004651"/>
    </source>
</evidence>
<dbReference type="GO" id="GO:0005549">
    <property type="term" value="F:odorant binding"/>
    <property type="evidence" value="ECO:0007669"/>
    <property type="project" value="InterPro"/>
</dbReference>
<feature type="transmembrane region" description="Helical" evidence="10">
    <location>
        <begin position="36"/>
        <end position="55"/>
    </location>
</feature>
<keyword evidence="3 10" id="KW-0716">Sensory transduction</keyword>
<feature type="transmembrane region" description="Helical" evidence="10">
    <location>
        <begin position="294"/>
        <end position="314"/>
    </location>
</feature>
<feature type="transmembrane region" description="Helical" evidence="10">
    <location>
        <begin position="121"/>
        <end position="143"/>
    </location>
</feature>